<evidence type="ECO:0000313" key="3">
    <source>
        <dbReference type="Proteomes" id="UP000237230"/>
    </source>
</evidence>
<protein>
    <recommendedName>
        <fullName evidence="1">HNH nuclease domain-containing protein</fullName>
    </recommendedName>
</protein>
<dbReference type="AlphaFoldDB" id="A0A2S3X3F7"/>
<dbReference type="SMART" id="SM00507">
    <property type="entry name" value="HNHc"/>
    <property type="match status" value="1"/>
</dbReference>
<gene>
    <name evidence="2" type="ORF">BGP84_09860</name>
</gene>
<feature type="domain" description="HNH nuclease" evidence="1">
    <location>
        <begin position="199"/>
        <end position="252"/>
    </location>
</feature>
<evidence type="ECO:0000259" key="1">
    <source>
        <dbReference type="SMART" id="SM00507"/>
    </source>
</evidence>
<dbReference type="EMBL" id="MINH01000019">
    <property type="protein sequence ID" value="POG10015.1"/>
    <property type="molecule type" value="Genomic_DNA"/>
</dbReference>
<comment type="caution">
    <text evidence="2">The sequence shown here is derived from an EMBL/GenBank/DDBJ whole genome shotgun (WGS) entry which is preliminary data.</text>
</comment>
<name>A0A2S3X3F7_PSEPU</name>
<dbReference type="OrthoDB" id="9815372at2"/>
<dbReference type="RefSeq" id="WP_103446801.1">
    <property type="nucleotide sequence ID" value="NZ_MINH01000019.1"/>
</dbReference>
<sequence length="362" mass="41563">MEIRADFTELWNQVKRLCSAPVEFDWVAAAQLDPIDIELLEGREVRLEDLDVINGLLSVDGRQVLLYIPDQFSPVDVVQASPDKGKRFHVADCKTLADMRAKGRFERYVVTNNLTGIFPISGKNSRGISEELDSRLMVCRNCLDKLNYQDYCHDSTRAHIWQGFQIARFFETYSTSFAYLPRNLTQRAIGNDYTKDWPEISTNVRRRCGFECDDCGLSLNEYRHLLHVHHVNGLKQDNSSVNLRPLCADCHRKQPLHDHMFISITDMQLLTRLRREQKILAGDWTQVLELADLSVHGALMHAKHRGFEVPEIGYGLVSQDRVTTFEVEVAWKQRHVAISVVDAPVMAGWTIVSPADFIWNYS</sequence>
<reference evidence="2 3" key="2">
    <citation type="submission" date="2018-03" db="EMBL/GenBank/DDBJ databases">
        <title>Draft genome of Pseudomonas putida strain KH-21-114.</title>
        <authorList>
            <person name="Yoshizawa S."/>
            <person name="Khan N.H."/>
            <person name="Nishimura M."/>
            <person name="Chiura H.X."/>
            <person name="Ogura Y."/>
            <person name="Hayashi T."/>
            <person name="Kogure K."/>
        </authorList>
    </citation>
    <scope>NUCLEOTIDE SEQUENCE [LARGE SCALE GENOMIC DNA]</scope>
    <source>
        <strain evidence="2 3">KH-21-114</strain>
    </source>
</reference>
<proteinExistence type="predicted"/>
<organism evidence="2 3">
    <name type="scientific">Pseudomonas putida</name>
    <name type="common">Arthrobacter siderocapsulatus</name>
    <dbReference type="NCBI Taxonomy" id="303"/>
    <lineage>
        <taxon>Bacteria</taxon>
        <taxon>Pseudomonadati</taxon>
        <taxon>Pseudomonadota</taxon>
        <taxon>Gammaproteobacteria</taxon>
        <taxon>Pseudomonadales</taxon>
        <taxon>Pseudomonadaceae</taxon>
        <taxon>Pseudomonas</taxon>
    </lineage>
</organism>
<dbReference type="Proteomes" id="UP000237230">
    <property type="component" value="Unassembled WGS sequence"/>
</dbReference>
<accession>A0A2S3X3F7</accession>
<dbReference type="InterPro" id="IPR003615">
    <property type="entry name" value="HNH_nuc"/>
</dbReference>
<dbReference type="CDD" id="cd00085">
    <property type="entry name" value="HNHc"/>
    <property type="match status" value="1"/>
</dbReference>
<reference evidence="2 3" key="1">
    <citation type="submission" date="2016-08" db="EMBL/GenBank/DDBJ databases">
        <authorList>
            <person name="Seilhamer J.J."/>
        </authorList>
    </citation>
    <scope>NUCLEOTIDE SEQUENCE [LARGE SCALE GENOMIC DNA]</scope>
    <source>
        <strain evidence="2 3">KH-21-114</strain>
    </source>
</reference>
<evidence type="ECO:0000313" key="2">
    <source>
        <dbReference type="EMBL" id="POG10015.1"/>
    </source>
</evidence>